<dbReference type="Proteomes" id="UP001320899">
    <property type="component" value="Unassembled WGS sequence"/>
</dbReference>
<dbReference type="NCBIfam" id="NF001126">
    <property type="entry name" value="PRK00139.1-4"/>
    <property type="match status" value="1"/>
</dbReference>
<dbReference type="EC" id="6.3.2.13" evidence="7"/>
<keyword evidence="3 7" id="KW-0133">Cell shape</keyword>
<dbReference type="InterPro" id="IPR013221">
    <property type="entry name" value="Mur_ligase_cen"/>
</dbReference>
<protein>
    <recommendedName>
        <fullName evidence="7">UDP-N-acetylmuramoyl-L-alanyl-D-glutamate--2,6-diaminopimelate ligase</fullName>
        <ecNumber evidence="7">6.3.2.13</ecNumber>
    </recommendedName>
    <alternativeName>
        <fullName evidence="7">Meso-A2pm-adding enzyme</fullName>
    </alternativeName>
    <alternativeName>
        <fullName evidence="7">Meso-diaminopimelate-adding enzyme</fullName>
    </alternativeName>
    <alternativeName>
        <fullName evidence="7">UDP-MurNAc-L-Ala-D-Glu:meso-diaminopimelate ligase</fullName>
    </alternativeName>
    <alternativeName>
        <fullName evidence="7">UDP-MurNAc-tripeptide synthetase</fullName>
    </alternativeName>
    <alternativeName>
        <fullName evidence="7">UDP-N-acetylmuramyl-tripeptide synthetase</fullName>
    </alternativeName>
</protein>
<organism evidence="12 13">
    <name type="scientific">Ruegeria aquimaris</name>
    <dbReference type="NCBI Taxonomy" id="2984333"/>
    <lineage>
        <taxon>Bacteria</taxon>
        <taxon>Pseudomonadati</taxon>
        <taxon>Pseudomonadota</taxon>
        <taxon>Alphaproteobacteria</taxon>
        <taxon>Rhodobacterales</taxon>
        <taxon>Roseobacteraceae</taxon>
        <taxon>Ruegeria</taxon>
    </lineage>
</organism>
<keyword evidence="7 12" id="KW-0436">Ligase</keyword>
<dbReference type="Gene3D" id="3.40.1390.10">
    <property type="entry name" value="MurE/MurF, N-terminal domain"/>
    <property type="match status" value="1"/>
</dbReference>
<sequence>MGETAKTLGQLALTARGGRDPVITGLAVDTRQVKDGYLFAALPGTRIHGGEFIQYALRMGAAAILTDAEGARIAADELAASRAALVVVEDPRQALALTAALWFGAQPTTMVAVTGTNGKTSVSTFVRQIWTELGHDAVNLGTTGVEGAWTAPLAHTTPEPITLHRCLAEAAANGVTHAAMEASSHGLEQRRLDGVVLKAAGFTNFTQDHLDYHATFEAYFAAKAGLFRRVLPPDGVAVINMDDPKGAEMRAIAAARGQNVLTVGRGPCDLSLTNQRFDATGQDLLFSWRGKPYQARLDLIGGFQAENILLACGLVIACGADPVRVFETLPHLGTVRGRMQLAATRANGAAVFVDYAHTPDAVATALKALRPHVMGRLVAIVGAGGDRDATKRPLMGKAAVENADIVIITDDNPRSEDPALIRAAVMQGAPGATEVGDRAEAILRGVDTLEPGDALLICGKGHETGQVVGDQVLPFDDVEQASIAVAALEGRLA</sequence>
<dbReference type="PANTHER" id="PTHR23135">
    <property type="entry name" value="MUR LIGASE FAMILY MEMBER"/>
    <property type="match status" value="1"/>
</dbReference>
<dbReference type="SUPFAM" id="SSF63418">
    <property type="entry name" value="MurE/MurF N-terminal domain"/>
    <property type="match status" value="1"/>
</dbReference>
<evidence type="ECO:0000259" key="9">
    <source>
        <dbReference type="Pfam" id="PF01225"/>
    </source>
</evidence>
<dbReference type="Pfam" id="PF08245">
    <property type="entry name" value="Mur_ligase_M"/>
    <property type="match status" value="1"/>
</dbReference>
<dbReference type="SUPFAM" id="SSF53244">
    <property type="entry name" value="MurD-like peptide ligases, peptide-binding domain"/>
    <property type="match status" value="1"/>
</dbReference>
<feature type="binding site" evidence="7">
    <location>
        <position position="189"/>
    </location>
    <ligand>
        <name>UDP-N-acetyl-alpha-D-muramoyl-L-alanyl-D-glutamate</name>
        <dbReference type="ChEBI" id="CHEBI:83900"/>
    </ligand>
</feature>
<keyword evidence="7" id="KW-0460">Magnesium</keyword>
<evidence type="ECO:0000256" key="2">
    <source>
        <dbReference type="ARBA" id="ARBA00022618"/>
    </source>
</evidence>
<dbReference type="InterPro" id="IPR035911">
    <property type="entry name" value="MurE/MurF_N"/>
</dbReference>
<evidence type="ECO:0000259" key="10">
    <source>
        <dbReference type="Pfam" id="PF02875"/>
    </source>
</evidence>
<feature type="domain" description="Mur ligase central" evidence="11">
    <location>
        <begin position="113"/>
        <end position="314"/>
    </location>
</feature>
<dbReference type="NCBIfam" id="TIGR01085">
    <property type="entry name" value="murE"/>
    <property type="match status" value="1"/>
</dbReference>
<proteinExistence type="inferred from homology"/>
<comment type="catalytic activity">
    <reaction evidence="7">
        <text>UDP-N-acetyl-alpha-D-muramoyl-L-alanyl-D-glutamate + meso-2,6-diaminopimelate + ATP = UDP-N-acetyl-alpha-D-muramoyl-L-alanyl-gamma-D-glutamyl-meso-2,6-diaminopimelate + ADP + phosphate + H(+)</text>
        <dbReference type="Rhea" id="RHEA:23676"/>
        <dbReference type="ChEBI" id="CHEBI:15378"/>
        <dbReference type="ChEBI" id="CHEBI:30616"/>
        <dbReference type="ChEBI" id="CHEBI:43474"/>
        <dbReference type="ChEBI" id="CHEBI:57791"/>
        <dbReference type="ChEBI" id="CHEBI:83900"/>
        <dbReference type="ChEBI" id="CHEBI:83905"/>
        <dbReference type="ChEBI" id="CHEBI:456216"/>
        <dbReference type="EC" id="6.3.2.13"/>
    </reaction>
</comment>
<evidence type="ECO:0000313" key="12">
    <source>
        <dbReference type="EMBL" id="MCV2888827.1"/>
    </source>
</evidence>
<feature type="binding site" evidence="7">
    <location>
        <position position="387"/>
    </location>
    <ligand>
        <name>meso-2,6-diaminopimelate</name>
        <dbReference type="ChEBI" id="CHEBI:57791"/>
    </ligand>
</feature>
<keyword evidence="6 7" id="KW-0961">Cell wall biogenesis/degradation</keyword>
<feature type="domain" description="Mur ligase N-terminal catalytic" evidence="9">
    <location>
        <begin position="23"/>
        <end position="100"/>
    </location>
</feature>
<dbReference type="Gene3D" id="3.90.190.20">
    <property type="entry name" value="Mur ligase, C-terminal domain"/>
    <property type="match status" value="1"/>
</dbReference>
<keyword evidence="4 7" id="KW-0573">Peptidoglycan synthesis</keyword>
<feature type="binding site" evidence="7">
    <location>
        <position position="463"/>
    </location>
    <ligand>
        <name>meso-2,6-diaminopimelate</name>
        <dbReference type="ChEBI" id="CHEBI:57791"/>
    </ligand>
</feature>
<dbReference type="RefSeq" id="WP_263828609.1">
    <property type="nucleotide sequence ID" value="NZ_JAOWLB010000006.1"/>
</dbReference>
<reference evidence="12 13" key="1">
    <citation type="submission" date="2022-10" db="EMBL/GenBank/DDBJ databases">
        <title>Ruegeria sp. nov., isolated from ocean surface sediments.</title>
        <authorList>
            <person name="He W."/>
            <person name="Xue H.-P."/>
            <person name="Zhang D.-F."/>
        </authorList>
    </citation>
    <scope>NUCLEOTIDE SEQUENCE [LARGE SCALE GENOMIC DNA]</scope>
    <source>
        <strain evidence="12 13">XHP0148</strain>
    </source>
</reference>
<feature type="binding site" evidence="7">
    <location>
        <position position="191"/>
    </location>
    <ligand>
        <name>UDP-N-acetyl-alpha-D-muramoyl-L-alanyl-D-glutamate</name>
        <dbReference type="ChEBI" id="CHEBI:83900"/>
    </ligand>
</feature>
<evidence type="ECO:0000256" key="1">
    <source>
        <dbReference type="ARBA" id="ARBA00005898"/>
    </source>
</evidence>
<feature type="binding site" evidence="7">
    <location>
        <position position="30"/>
    </location>
    <ligand>
        <name>UDP-N-acetyl-alpha-D-muramoyl-L-alanyl-D-glutamate</name>
        <dbReference type="ChEBI" id="CHEBI:83900"/>
    </ligand>
</feature>
<keyword evidence="7" id="KW-0547">Nucleotide-binding</keyword>
<feature type="modified residue" description="N6-carboxylysine" evidence="7">
    <location>
        <position position="223"/>
    </location>
</feature>
<keyword evidence="7" id="KW-0067">ATP-binding</keyword>
<keyword evidence="5 7" id="KW-0131">Cell cycle</keyword>
<comment type="caution">
    <text evidence="12">The sequence shown here is derived from an EMBL/GenBank/DDBJ whole genome shotgun (WGS) entry which is preliminary data.</text>
</comment>
<comment type="subcellular location">
    <subcellularLocation>
        <location evidence="7 8">Cytoplasm</location>
    </subcellularLocation>
</comment>
<evidence type="ECO:0000313" key="13">
    <source>
        <dbReference type="Proteomes" id="UP001320899"/>
    </source>
</evidence>
<dbReference type="InterPro" id="IPR005761">
    <property type="entry name" value="UDP-N-AcMur-Glu-dNH2Pim_ligase"/>
</dbReference>
<evidence type="ECO:0000256" key="5">
    <source>
        <dbReference type="ARBA" id="ARBA00023306"/>
    </source>
</evidence>
<keyword evidence="2 7" id="KW-0132">Cell division</keyword>
<dbReference type="Gene3D" id="3.40.1190.10">
    <property type="entry name" value="Mur-like, catalytic domain"/>
    <property type="match status" value="1"/>
</dbReference>
<feature type="short sequence motif" description="Meso-diaminopimelate recognition motif" evidence="7">
    <location>
        <begin position="411"/>
        <end position="414"/>
    </location>
</feature>
<comment type="similarity">
    <text evidence="1 7">Belongs to the MurCDEF family. MurE subfamily.</text>
</comment>
<feature type="binding site" evidence="7">
    <location>
        <position position="459"/>
    </location>
    <ligand>
        <name>meso-2,6-diaminopimelate</name>
        <dbReference type="ChEBI" id="CHEBI:57791"/>
    </ligand>
</feature>
<evidence type="ECO:0000256" key="8">
    <source>
        <dbReference type="RuleBase" id="RU004135"/>
    </source>
</evidence>
<comment type="PTM">
    <text evidence="7">Carboxylation is probably crucial for Mg(2+) binding and, consequently, for the gamma-phosphate positioning of ATP.</text>
</comment>
<dbReference type="Pfam" id="PF01225">
    <property type="entry name" value="Mur_ligase"/>
    <property type="match status" value="1"/>
</dbReference>
<dbReference type="SUPFAM" id="SSF53623">
    <property type="entry name" value="MurD-like peptide ligases, catalytic domain"/>
    <property type="match status" value="1"/>
</dbReference>
<dbReference type="InterPro" id="IPR036615">
    <property type="entry name" value="Mur_ligase_C_dom_sf"/>
</dbReference>
<feature type="binding site" evidence="7">
    <location>
        <begin position="411"/>
        <end position="414"/>
    </location>
    <ligand>
        <name>meso-2,6-diaminopimelate</name>
        <dbReference type="ChEBI" id="CHEBI:57791"/>
    </ligand>
</feature>
<keyword evidence="13" id="KW-1185">Reference proteome</keyword>
<keyword evidence="7" id="KW-0963">Cytoplasm</keyword>
<feature type="domain" description="Mur ligase C-terminal" evidence="10">
    <location>
        <begin position="337"/>
        <end position="461"/>
    </location>
</feature>
<comment type="caution">
    <text evidence="7">Lacks conserved residue(s) required for the propagation of feature annotation.</text>
</comment>
<feature type="binding site" evidence="7">
    <location>
        <position position="183"/>
    </location>
    <ligand>
        <name>UDP-N-acetyl-alpha-D-muramoyl-L-alanyl-D-glutamate</name>
        <dbReference type="ChEBI" id="CHEBI:83900"/>
    </ligand>
</feature>
<dbReference type="InterPro" id="IPR004101">
    <property type="entry name" value="Mur_ligase_C"/>
</dbReference>
<dbReference type="InterPro" id="IPR000713">
    <property type="entry name" value="Mur_ligase_N"/>
</dbReference>
<evidence type="ECO:0000259" key="11">
    <source>
        <dbReference type="Pfam" id="PF08245"/>
    </source>
</evidence>
<name>A0ABT3AJR7_9RHOB</name>
<comment type="function">
    <text evidence="7">Catalyzes the addition of meso-diaminopimelic acid to the nucleotide precursor UDP-N-acetylmuramoyl-L-alanyl-D-glutamate (UMAG) in the biosynthesis of bacterial cell-wall peptidoglycan.</text>
</comment>
<dbReference type="HAMAP" id="MF_00208">
    <property type="entry name" value="MurE"/>
    <property type="match status" value="1"/>
</dbReference>
<dbReference type="Pfam" id="PF02875">
    <property type="entry name" value="Mur_ligase_C"/>
    <property type="match status" value="1"/>
</dbReference>
<evidence type="ECO:0000256" key="3">
    <source>
        <dbReference type="ARBA" id="ARBA00022960"/>
    </source>
</evidence>
<dbReference type="InterPro" id="IPR036565">
    <property type="entry name" value="Mur-like_cat_sf"/>
</dbReference>
<evidence type="ECO:0000256" key="7">
    <source>
        <dbReference type="HAMAP-Rule" id="MF_00208"/>
    </source>
</evidence>
<evidence type="ECO:0000256" key="4">
    <source>
        <dbReference type="ARBA" id="ARBA00022984"/>
    </source>
</evidence>
<feature type="binding site" evidence="7">
    <location>
        <begin position="115"/>
        <end position="121"/>
    </location>
    <ligand>
        <name>ATP</name>
        <dbReference type="ChEBI" id="CHEBI:30616"/>
    </ligand>
</feature>
<evidence type="ECO:0000256" key="6">
    <source>
        <dbReference type="ARBA" id="ARBA00023316"/>
    </source>
</evidence>
<dbReference type="GO" id="GO:0008765">
    <property type="term" value="F:UDP-N-acetylmuramoylalanyl-D-glutamate-2,6-diaminopimelate ligase activity"/>
    <property type="evidence" value="ECO:0007669"/>
    <property type="project" value="UniProtKB-EC"/>
</dbReference>
<comment type="cofactor">
    <cofactor evidence="7">
        <name>Mg(2+)</name>
        <dbReference type="ChEBI" id="CHEBI:18420"/>
    </cofactor>
</comment>
<dbReference type="NCBIfam" id="NF001124">
    <property type="entry name" value="PRK00139.1-2"/>
    <property type="match status" value="1"/>
</dbReference>
<gene>
    <name evidence="7" type="primary">murE</name>
    <name evidence="12" type="ORF">OE747_10750</name>
</gene>
<comment type="pathway">
    <text evidence="7 8">Cell wall biogenesis; peptidoglycan biosynthesis.</text>
</comment>
<dbReference type="EMBL" id="JAOWLB010000006">
    <property type="protein sequence ID" value="MCV2888827.1"/>
    <property type="molecule type" value="Genomic_DNA"/>
</dbReference>
<accession>A0ABT3AJR7</accession>
<feature type="binding site" evidence="7">
    <location>
        <begin position="156"/>
        <end position="157"/>
    </location>
    <ligand>
        <name>UDP-N-acetyl-alpha-D-muramoyl-L-alanyl-D-glutamate</name>
        <dbReference type="ChEBI" id="CHEBI:83900"/>
    </ligand>
</feature>
<dbReference type="PANTHER" id="PTHR23135:SF4">
    <property type="entry name" value="UDP-N-ACETYLMURAMOYL-L-ALANYL-D-GLUTAMATE--2,6-DIAMINOPIMELATE LIGASE MURE HOMOLOG, CHLOROPLASTIC"/>
    <property type="match status" value="1"/>
</dbReference>